<keyword evidence="2" id="KW-1185">Reference proteome</keyword>
<organism evidence="1 2">
    <name type="scientific">Paramecium pentaurelia</name>
    <dbReference type="NCBI Taxonomy" id="43138"/>
    <lineage>
        <taxon>Eukaryota</taxon>
        <taxon>Sar</taxon>
        <taxon>Alveolata</taxon>
        <taxon>Ciliophora</taxon>
        <taxon>Intramacronucleata</taxon>
        <taxon>Oligohymenophorea</taxon>
        <taxon>Peniculida</taxon>
        <taxon>Parameciidae</taxon>
        <taxon>Paramecium</taxon>
    </lineage>
</organism>
<reference evidence="1" key="1">
    <citation type="submission" date="2021-01" db="EMBL/GenBank/DDBJ databases">
        <authorList>
            <consortium name="Genoscope - CEA"/>
            <person name="William W."/>
        </authorList>
    </citation>
    <scope>NUCLEOTIDE SEQUENCE</scope>
</reference>
<evidence type="ECO:0000313" key="1">
    <source>
        <dbReference type="EMBL" id="CAD8151724.1"/>
    </source>
</evidence>
<dbReference type="AlphaFoldDB" id="A0A8S1TJ82"/>
<comment type="caution">
    <text evidence="1">The sequence shown here is derived from an EMBL/GenBank/DDBJ whole genome shotgun (WGS) entry which is preliminary data.</text>
</comment>
<dbReference type="Proteomes" id="UP000689195">
    <property type="component" value="Unassembled WGS sequence"/>
</dbReference>
<proteinExistence type="predicted"/>
<gene>
    <name evidence="1" type="ORF">PPENT_87.1.T0220072</name>
</gene>
<protein>
    <submittedName>
        <fullName evidence="1">Uncharacterized protein</fullName>
    </submittedName>
</protein>
<sequence length="90" mass="11069">MEEKTMEVTKLKIEQNIQNHQRETRQIYEPNKTMMIQQNNLKNEKYIKYQIDQKAEEQEYYSQVYEKSMLANLDNINFEMPSFLEEELIQ</sequence>
<dbReference type="EMBL" id="CAJJDO010000022">
    <property type="protein sequence ID" value="CAD8151724.1"/>
    <property type="molecule type" value="Genomic_DNA"/>
</dbReference>
<name>A0A8S1TJ82_9CILI</name>
<evidence type="ECO:0000313" key="2">
    <source>
        <dbReference type="Proteomes" id="UP000689195"/>
    </source>
</evidence>
<accession>A0A8S1TJ82</accession>